<dbReference type="Pfam" id="PF12937">
    <property type="entry name" value="F-box-like"/>
    <property type="match status" value="1"/>
</dbReference>
<evidence type="ECO:0000256" key="3">
    <source>
        <dbReference type="SAM" id="MobiDB-lite"/>
    </source>
</evidence>
<organism evidence="5 6">
    <name type="scientific">Cavenderia fasciculata</name>
    <name type="common">Slime mold</name>
    <name type="synonym">Dictyostelium fasciculatum</name>
    <dbReference type="NCBI Taxonomy" id="261658"/>
    <lineage>
        <taxon>Eukaryota</taxon>
        <taxon>Amoebozoa</taxon>
        <taxon>Evosea</taxon>
        <taxon>Eumycetozoa</taxon>
        <taxon>Dictyostelia</taxon>
        <taxon>Acytosteliales</taxon>
        <taxon>Cavenderiaceae</taxon>
        <taxon>Cavenderia</taxon>
    </lineage>
</organism>
<evidence type="ECO:0000313" key="6">
    <source>
        <dbReference type="Proteomes" id="UP000007797"/>
    </source>
</evidence>
<dbReference type="Proteomes" id="UP000007797">
    <property type="component" value="Unassembled WGS sequence"/>
</dbReference>
<dbReference type="RefSeq" id="XP_004350744.1">
    <property type="nucleotide sequence ID" value="XM_004350693.1"/>
</dbReference>
<dbReference type="PANTHER" id="PTHR46093">
    <property type="entry name" value="ACYL-COA-BINDING DOMAIN-CONTAINING PROTEIN 5"/>
    <property type="match status" value="1"/>
</dbReference>
<proteinExistence type="predicted"/>
<dbReference type="AlphaFoldDB" id="F4QE89"/>
<dbReference type="Gene3D" id="1.20.1280.50">
    <property type="match status" value="1"/>
</dbReference>
<feature type="compositionally biased region" description="Low complexity" evidence="3">
    <location>
        <begin position="158"/>
        <end position="173"/>
    </location>
</feature>
<protein>
    <recommendedName>
        <fullName evidence="4">F-box domain-containing protein</fullName>
    </recommendedName>
</protein>
<keyword evidence="1" id="KW-0880">Kelch repeat</keyword>
<feature type="region of interest" description="Disordered" evidence="3">
    <location>
        <begin position="1"/>
        <end position="31"/>
    </location>
</feature>
<dbReference type="SUPFAM" id="SSF81383">
    <property type="entry name" value="F-box domain"/>
    <property type="match status" value="1"/>
</dbReference>
<keyword evidence="6" id="KW-1185">Reference proteome</keyword>
<dbReference type="KEGG" id="dfa:DFA_11799"/>
<dbReference type="Gene3D" id="2.120.10.80">
    <property type="entry name" value="Kelch-type beta propeller"/>
    <property type="match status" value="2"/>
</dbReference>
<feature type="region of interest" description="Disordered" evidence="3">
    <location>
        <begin position="101"/>
        <end position="140"/>
    </location>
</feature>
<dbReference type="EMBL" id="GL883029">
    <property type="protein sequence ID" value="EGG14036.1"/>
    <property type="molecule type" value="Genomic_DNA"/>
</dbReference>
<dbReference type="InterPro" id="IPR006652">
    <property type="entry name" value="Kelch_1"/>
</dbReference>
<dbReference type="PROSITE" id="PS50181">
    <property type="entry name" value="FBOX"/>
    <property type="match status" value="1"/>
</dbReference>
<dbReference type="SMART" id="SM00256">
    <property type="entry name" value="FBOX"/>
    <property type="match status" value="1"/>
</dbReference>
<feature type="compositionally biased region" description="Low complexity" evidence="3">
    <location>
        <begin position="241"/>
        <end position="253"/>
    </location>
</feature>
<dbReference type="InterPro" id="IPR036047">
    <property type="entry name" value="F-box-like_dom_sf"/>
</dbReference>
<sequence length="741" mass="82548">MDSIKIVIPSSSSSPSPTFNNNNSSSRDKFSSSSSCLIKRKHIKVKSSTSGKTSFVVVSTITISILTNNNHFSSGSFEITFKVASFFNKLSSSLSEISVTSHKKKKKVDQQQQQQGDLSPSAPLSPITLPSKKLFGSSPKVSLRSSASSLYNRELISSSTSSSTSSSSPSNNSHMFNNNRQSFFRSSFNGLRRKFSISISGSDSDGSTSSDEDQGQGGISDMFGLTRSVSISSTPSYDDLSGSPLSFSTSSSRSNSMDEFYSDMRSGSPALSSANSTPTFRSVQMHNFYLMNHFPEEVELNIISRLHFTDILSLSMVNKHFNRLANERTLWKQRCQDNKWEITNKFDPIFDFKSYFLEKTSITSDNCFKWSVPKFVGSLPSKRFKHTATFVNNKIIFIGGQESDTKRFNEIIYYDTETHNFTKPIIKGDLVPNFSRHSASLVGNNIYVFGGFDGKGTNYDLAVFNTVTKLWTNIPKSFLGGQCPVSRTNHASVSVGHKVYIFGGNNNDENGRYQVLDDLHVLDTVTMTWEQPEVTGKKPCSRSGHCMTAIGTKLFLFGGGIWNESQGWTDKFNDIHVFDTETNHWSKPVTTGDVQTSTFAISFAIGRFLFIFGGGSKPRHCVTNDIYILDTDNFNWSVPAIEEPRPPARDMGTACVGNGDVFFMGGYAGGAIDYFNTLKINYKSISKLTDNNRNQNNKNNVLKYITNNKESRRNSNSNNNMEYDFGEDEHHSMQLNNHHLN</sequence>
<feature type="compositionally biased region" description="Low complexity" evidence="3">
    <location>
        <begin position="199"/>
        <end position="209"/>
    </location>
</feature>
<evidence type="ECO:0000256" key="2">
    <source>
        <dbReference type="ARBA" id="ARBA00022737"/>
    </source>
</evidence>
<gene>
    <name evidence="5" type="ORF">DFA_11799</name>
</gene>
<dbReference type="PANTHER" id="PTHR46093:SF3">
    <property type="entry name" value="ACYL-COA-BINDING DOMAIN-CONTAINING PROTEIN 4"/>
    <property type="match status" value="1"/>
</dbReference>
<name>F4QE89_CACFS</name>
<feature type="domain" description="F-box" evidence="4">
    <location>
        <begin position="288"/>
        <end position="334"/>
    </location>
</feature>
<feature type="compositionally biased region" description="Low complexity" evidence="3">
    <location>
        <begin position="9"/>
        <end position="31"/>
    </location>
</feature>
<evidence type="ECO:0000313" key="5">
    <source>
        <dbReference type="EMBL" id="EGG14036.1"/>
    </source>
</evidence>
<evidence type="ECO:0000256" key="1">
    <source>
        <dbReference type="ARBA" id="ARBA00022441"/>
    </source>
</evidence>
<dbReference type="InterPro" id="IPR015915">
    <property type="entry name" value="Kelch-typ_b-propeller"/>
</dbReference>
<keyword evidence="2" id="KW-0677">Repeat</keyword>
<feature type="region of interest" description="Disordered" evidence="3">
    <location>
        <begin position="199"/>
        <end position="221"/>
    </location>
</feature>
<dbReference type="Pfam" id="PF24681">
    <property type="entry name" value="Kelch_KLHDC2_KLHL20_DRC7"/>
    <property type="match status" value="2"/>
</dbReference>
<feature type="region of interest" description="Disordered" evidence="3">
    <location>
        <begin position="707"/>
        <end position="741"/>
    </location>
</feature>
<feature type="region of interest" description="Disordered" evidence="3">
    <location>
        <begin position="234"/>
        <end position="253"/>
    </location>
</feature>
<dbReference type="STRING" id="1054147.F4QE89"/>
<dbReference type="SMART" id="SM00612">
    <property type="entry name" value="Kelch"/>
    <property type="match status" value="2"/>
</dbReference>
<feature type="region of interest" description="Disordered" evidence="3">
    <location>
        <begin position="158"/>
        <end position="178"/>
    </location>
</feature>
<evidence type="ECO:0000259" key="4">
    <source>
        <dbReference type="PROSITE" id="PS50181"/>
    </source>
</evidence>
<reference evidence="6" key="1">
    <citation type="journal article" date="2011" name="Genome Res.">
        <title>Phylogeny-wide analysis of social amoeba genomes highlights ancient origins for complex intercellular communication.</title>
        <authorList>
            <person name="Heidel A.J."/>
            <person name="Lawal H.M."/>
            <person name="Felder M."/>
            <person name="Schilde C."/>
            <person name="Helps N.R."/>
            <person name="Tunggal B."/>
            <person name="Rivero F."/>
            <person name="John U."/>
            <person name="Schleicher M."/>
            <person name="Eichinger L."/>
            <person name="Platzer M."/>
            <person name="Noegel A.A."/>
            <person name="Schaap P."/>
            <person name="Gloeckner G."/>
        </authorList>
    </citation>
    <scope>NUCLEOTIDE SEQUENCE [LARGE SCALE GENOMIC DNA]</scope>
    <source>
        <strain evidence="6">SH3</strain>
    </source>
</reference>
<dbReference type="OrthoDB" id="10250130at2759"/>
<dbReference type="OMA" id="GSKPRHC"/>
<dbReference type="SUPFAM" id="SSF117281">
    <property type="entry name" value="Kelch motif"/>
    <property type="match status" value="1"/>
</dbReference>
<dbReference type="GeneID" id="14865396"/>
<accession>F4QE89</accession>
<dbReference type="InterPro" id="IPR001810">
    <property type="entry name" value="F-box_dom"/>
</dbReference>